<keyword evidence="4 6" id="KW-0378">Hydrolase</keyword>
<dbReference type="GO" id="GO:0016020">
    <property type="term" value="C:membrane"/>
    <property type="evidence" value="ECO:0007669"/>
    <property type="project" value="InterPro"/>
</dbReference>
<accession>A0A8T9BQL1</accession>
<dbReference type="PRINTS" id="PR00747">
    <property type="entry name" value="GLYHDRLASE47"/>
</dbReference>
<dbReference type="EC" id="3.2.1.-" evidence="6"/>
<evidence type="ECO:0000256" key="4">
    <source>
        <dbReference type="ARBA" id="ARBA00022801"/>
    </source>
</evidence>
<dbReference type="Pfam" id="PF01532">
    <property type="entry name" value="Glyco_hydro_47"/>
    <property type="match status" value="1"/>
</dbReference>
<dbReference type="GO" id="GO:0036503">
    <property type="term" value="P:ERAD pathway"/>
    <property type="evidence" value="ECO:0007669"/>
    <property type="project" value="UniProtKB-ARBA"/>
</dbReference>
<proteinExistence type="inferred from homology"/>
<dbReference type="PANTHER" id="PTHR11742">
    <property type="entry name" value="MANNOSYL-OLIGOSACCHARIDE ALPHA-1,2-MANNOSIDASE-RELATED"/>
    <property type="match status" value="1"/>
</dbReference>
<gene>
    <name evidence="7" type="primary">MAN1B1</name>
    <name evidence="7" type="ORF">LSUE1_G010211</name>
</gene>
<feature type="non-terminal residue" evidence="7">
    <location>
        <position position="1"/>
    </location>
</feature>
<dbReference type="PANTHER" id="PTHR11742:SF49">
    <property type="entry name" value="ALPHA-1,2-MANNOSIDASE"/>
    <property type="match status" value="1"/>
</dbReference>
<dbReference type="InterPro" id="IPR001382">
    <property type="entry name" value="Glyco_hydro_47"/>
</dbReference>
<name>A0A8T9BQL1_9HELO</name>
<dbReference type="InterPro" id="IPR012341">
    <property type="entry name" value="6hp_glycosidase-like_sf"/>
</dbReference>
<dbReference type="AlphaFoldDB" id="A0A8T9BQL1"/>
<sequence>GAWDYSYASYIPALPRPAANDGRTHWKPLPDRYPVTSYIPYPTGSPKKLPPIQAAQPKEDAAQKQERLLRKQAVLDSFTHSWEGYKSHAWLRDEVAPISGSYKDTFGGWAATLVDSLDSLWIMGLTAEFEIAVHAVEEIDFTTTEEKDVNVFETTIRYLGGFLAAYDVSGGKYPVLLAKAVEVAELLMSCFDTPNRMPITRWDWEKYTKGEAQVAGGELVSEPGSLSLEFTRLYQLTNEPKYYDAIQRIADEFEKSQNSTKLPGMWPVSVDMGKLTFDTDNGFTLGGMSDSLYEYFPKQYLLMGGLLEQPKKLYEGFIEVAKKHMFFRIYNSKNQNLLVSGDLRVSAGLPDLHPRGQHLTCFTGGMVALASKLFNRPT</sequence>
<keyword evidence="6" id="KW-0326">Glycosidase</keyword>
<dbReference type="InterPro" id="IPR036026">
    <property type="entry name" value="Seven-hairpin_glycosidases"/>
</dbReference>
<keyword evidence="8" id="KW-1185">Reference proteome</keyword>
<dbReference type="GO" id="GO:0005783">
    <property type="term" value="C:endoplasmic reticulum"/>
    <property type="evidence" value="ECO:0007669"/>
    <property type="project" value="TreeGrafter"/>
</dbReference>
<evidence type="ECO:0000256" key="5">
    <source>
        <dbReference type="ARBA" id="ARBA00023157"/>
    </source>
</evidence>
<dbReference type="GO" id="GO:0005509">
    <property type="term" value="F:calcium ion binding"/>
    <property type="evidence" value="ECO:0007669"/>
    <property type="project" value="InterPro"/>
</dbReference>
<comment type="cofactor">
    <cofactor evidence="1">
        <name>Ca(2+)</name>
        <dbReference type="ChEBI" id="CHEBI:29108"/>
    </cofactor>
</comment>
<evidence type="ECO:0000313" key="7">
    <source>
        <dbReference type="EMBL" id="TVY51902.1"/>
    </source>
</evidence>
<protein>
    <recommendedName>
        <fullName evidence="6">alpha-1,2-Mannosidase</fullName>
        <ecNumber evidence="6">3.2.1.-</ecNumber>
    </recommendedName>
</protein>
<reference evidence="7 8" key="1">
    <citation type="submission" date="2018-05" db="EMBL/GenBank/DDBJ databases">
        <title>Genome sequencing and assembly of the regulated plant pathogen Lachnellula willkommii and related sister species for the development of diagnostic species identification markers.</title>
        <authorList>
            <person name="Giroux E."/>
            <person name="Bilodeau G."/>
        </authorList>
    </citation>
    <scope>NUCLEOTIDE SEQUENCE [LARGE SCALE GENOMIC DNA]</scope>
    <source>
        <strain evidence="7 8">CBS 268.59</strain>
    </source>
</reference>
<keyword evidence="5" id="KW-1015">Disulfide bond</keyword>
<dbReference type="GO" id="GO:0004571">
    <property type="term" value="F:mannosyl-oligosaccharide 1,2-alpha-mannosidase activity"/>
    <property type="evidence" value="ECO:0007669"/>
    <property type="project" value="InterPro"/>
</dbReference>
<dbReference type="Proteomes" id="UP000469558">
    <property type="component" value="Unassembled WGS sequence"/>
</dbReference>
<dbReference type="EMBL" id="QGMK01003686">
    <property type="protein sequence ID" value="TVY51902.1"/>
    <property type="molecule type" value="Genomic_DNA"/>
</dbReference>
<dbReference type="InterPro" id="IPR050749">
    <property type="entry name" value="Glycosyl_Hydrolase_47"/>
</dbReference>
<dbReference type="OrthoDB" id="8118055at2759"/>
<dbReference type="Gene3D" id="1.50.10.10">
    <property type="match status" value="1"/>
</dbReference>
<feature type="non-terminal residue" evidence="7">
    <location>
        <position position="378"/>
    </location>
</feature>
<evidence type="ECO:0000256" key="1">
    <source>
        <dbReference type="ARBA" id="ARBA00001913"/>
    </source>
</evidence>
<dbReference type="SUPFAM" id="SSF48225">
    <property type="entry name" value="Seven-hairpin glycosidases"/>
    <property type="match status" value="1"/>
</dbReference>
<comment type="caution">
    <text evidence="7">The sequence shown here is derived from an EMBL/GenBank/DDBJ whole genome shotgun (WGS) entry which is preliminary data.</text>
</comment>
<dbReference type="GO" id="GO:0005975">
    <property type="term" value="P:carbohydrate metabolic process"/>
    <property type="evidence" value="ECO:0007669"/>
    <property type="project" value="InterPro"/>
</dbReference>
<comment type="similarity">
    <text evidence="3 6">Belongs to the glycosyl hydrolase 47 family.</text>
</comment>
<evidence type="ECO:0000256" key="6">
    <source>
        <dbReference type="RuleBase" id="RU361193"/>
    </source>
</evidence>
<evidence type="ECO:0000256" key="3">
    <source>
        <dbReference type="ARBA" id="ARBA00007658"/>
    </source>
</evidence>
<evidence type="ECO:0000313" key="8">
    <source>
        <dbReference type="Proteomes" id="UP000469558"/>
    </source>
</evidence>
<comment type="pathway">
    <text evidence="2">Protein modification; protein glycosylation.</text>
</comment>
<organism evidence="7 8">
    <name type="scientific">Lachnellula suecica</name>
    <dbReference type="NCBI Taxonomy" id="602035"/>
    <lineage>
        <taxon>Eukaryota</taxon>
        <taxon>Fungi</taxon>
        <taxon>Dikarya</taxon>
        <taxon>Ascomycota</taxon>
        <taxon>Pezizomycotina</taxon>
        <taxon>Leotiomycetes</taxon>
        <taxon>Helotiales</taxon>
        <taxon>Lachnaceae</taxon>
        <taxon>Lachnellula</taxon>
    </lineage>
</organism>
<evidence type="ECO:0000256" key="2">
    <source>
        <dbReference type="ARBA" id="ARBA00004922"/>
    </source>
</evidence>